<evidence type="ECO:0000256" key="1">
    <source>
        <dbReference type="SAM" id="MobiDB-lite"/>
    </source>
</evidence>
<evidence type="ECO:0000313" key="3">
    <source>
        <dbReference type="Proteomes" id="UP000291020"/>
    </source>
</evidence>
<name>A0A452ICH1_9SAUR</name>
<feature type="region of interest" description="Disordered" evidence="1">
    <location>
        <begin position="128"/>
        <end position="149"/>
    </location>
</feature>
<evidence type="ECO:0000313" key="2">
    <source>
        <dbReference type="Ensembl" id="ENSGAGP00000025397.1"/>
    </source>
</evidence>
<dbReference type="Proteomes" id="UP000291020">
    <property type="component" value="Unassembled WGS sequence"/>
</dbReference>
<dbReference type="Ensembl" id="ENSGAGT00000028905.1">
    <property type="protein sequence ID" value="ENSGAGP00000025397.1"/>
    <property type="gene ID" value="ENSGAGG00000018570.1"/>
</dbReference>
<sequence length="247" mass="28036">VQTIQDTELKKENCSHFLLVMSQIKLLNNAVLCVYFYKQMQLSEPCAFSDGWLSCFELCHGIRKLPVSGEHKSADHEAAEKYCEFFRNLIAEHDLPSIMDTPSHSINKPDKEVEMVHTVTDTEIIENVLNPETSKDTDRDSEEEDFSEEDKITLGKASSVFDTIIKFAERQPCYTAQEVMQLHVLCSTFMQKRQKTINQADIRDLFKKAASRYILDHCPTLLGTGVGSDEVLCPIPGTILLKKMLAN</sequence>
<protein>
    <submittedName>
        <fullName evidence="2">Uncharacterized protein</fullName>
    </submittedName>
</protein>
<reference evidence="2" key="2">
    <citation type="submission" date="2025-08" db="UniProtKB">
        <authorList>
            <consortium name="Ensembl"/>
        </authorList>
    </citation>
    <scope>IDENTIFICATION</scope>
</reference>
<feature type="compositionally biased region" description="Acidic residues" evidence="1">
    <location>
        <begin position="139"/>
        <end position="148"/>
    </location>
</feature>
<reference evidence="2" key="3">
    <citation type="submission" date="2025-09" db="UniProtKB">
        <authorList>
            <consortium name="Ensembl"/>
        </authorList>
    </citation>
    <scope>IDENTIFICATION</scope>
</reference>
<organism evidence="2 3">
    <name type="scientific">Gopherus agassizii</name>
    <name type="common">Agassiz's desert tortoise</name>
    <dbReference type="NCBI Taxonomy" id="38772"/>
    <lineage>
        <taxon>Eukaryota</taxon>
        <taxon>Metazoa</taxon>
        <taxon>Chordata</taxon>
        <taxon>Craniata</taxon>
        <taxon>Vertebrata</taxon>
        <taxon>Euteleostomi</taxon>
        <taxon>Archelosauria</taxon>
        <taxon>Testudinata</taxon>
        <taxon>Testudines</taxon>
        <taxon>Cryptodira</taxon>
        <taxon>Durocryptodira</taxon>
        <taxon>Testudinoidea</taxon>
        <taxon>Testudinidae</taxon>
        <taxon>Gopherus</taxon>
    </lineage>
</organism>
<dbReference type="STRING" id="38772.ENSGAGP00000025397"/>
<dbReference type="AlphaFoldDB" id="A0A452ICH1"/>
<reference evidence="3" key="1">
    <citation type="journal article" date="2017" name="PLoS ONE">
        <title>The Agassiz's desert tortoise genome provides a resource for the conservation of a threatened species.</title>
        <authorList>
            <person name="Tollis M."/>
            <person name="DeNardo D.F."/>
            <person name="Cornelius J.A."/>
            <person name="Dolby G.A."/>
            <person name="Edwards T."/>
            <person name="Henen B.T."/>
            <person name="Karl A.E."/>
            <person name="Murphy R.W."/>
            <person name="Kusumi K."/>
        </authorList>
    </citation>
    <scope>NUCLEOTIDE SEQUENCE [LARGE SCALE GENOMIC DNA]</scope>
</reference>
<proteinExistence type="predicted"/>
<keyword evidence="3" id="KW-1185">Reference proteome</keyword>
<accession>A0A452ICH1</accession>